<evidence type="ECO:0000313" key="3">
    <source>
        <dbReference type="EMBL" id="CUN43148.1"/>
    </source>
</evidence>
<keyword evidence="1" id="KW-0812">Transmembrane</keyword>
<feature type="transmembrane region" description="Helical" evidence="1">
    <location>
        <begin position="292"/>
        <end position="316"/>
    </location>
</feature>
<sequence length="439" mass="50145">MELLVCMSIAGSIPVMICLFLYLIQRGNYNYILGRRLLLTGVFFYLVPVQLVKYLLPKDALPETMLIGRKADSYLSGTLSFWSEKQGDYIWIPQWFNIFARIWLAGIIIFAIYEIIKYWRGAHSIRNYIFEKIEDPEDNLTYYLIPDEICGPCTIGFFRQKIVFPESFPLHPDFIMVYKHEHTHLKNHDNLVKLLCLFVLCLHWMNPVAYLLLFLYIDTAEIVSDSVAVDGCTKEKRQDYASLLVLEAATSDIRPAVWKNNLSGHKNNKEGKDFKTLKRRINYMMKEKRKGMLQRGIMVAVSALTVMASVGTVMAYEPIQSSDVSVSDSISDYDLDFTDFGFEADNNIVDNIDTSIIDFSETNDVFISEDGTQIPIKDLSAPRAICTHSMINGYLNNHSSNGSGGCTVYVYKCQRCEKCGYLANATLYSTNTYVKCPHK</sequence>
<evidence type="ECO:0000259" key="2">
    <source>
        <dbReference type="Pfam" id="PF05569"/>
    </source>
</evidence>
<dbReference type="Proteomes" id="UP000095431">
    <property type="component" value="Unassembled WGS sequence"/>
</dbReference>
<dbReference type="InterPro" id="IPR008756">
    <property type="entry name" value="Peptidase_M56"/>
</dbReference>
<evidence type="ECO:0000256" key="1">
    <source>
        <dbReference type="SAM" id="Phobius"/>
    </source>
</evidence>
<organism evidence="3 4">
    <name type="scientific">Blautia wexlerae</name>
    <dbReference type="NCBI Taxonomy" id="418240"/>
    <lineage>
        <taxon>Bacteria</taxon>
        <taxon>Bacillati</taxon>
        <taxon>Bacillota</taxon>
        <taxon>Clostridia</taxon>
        <taxon>Lachnospirales</taxon>
        <taxon>Lachnospiraceae</taxon>
        <taxon>Blautia</taxon>
    </lineage>
</organism>
<keyword evidence="1" id="KW-1133">Transmembrane helix</keyword>
<dbReference type="PANTHER" id="PTHR34978:SF3">
    <property type="entry name" value="SLR0241 PROTEIN"/>
    <property type="match status" value="1"/>
</dbReference>
<evidence type="ECO:0000313" key="4">
    <source>
        <dbReference type="Proteomes" id="UP000095431"/>
    </source>
</evidence>
<feature type="domain" description="Peptidase M56" evidence="2">
    <location>
        <begin position="7"/>
        <end position="263"/>
    </location>
</feature>
<gene>
    <name evidence="3" type="ORF">ERS852478_00081</name>
</gene>
<feature type="transmembrane region" description="Helical" evidence="1">
    <location>
        <begin position="98"/>
        <end position="116"/>
    </location>
</feature>
<dbReference type="CDD" id="cd07341">
    <property type="entry name" value="M56_BlaR1_MecR1_like"/>
    <property type="match status" value="1"/>
</dbReference>
<feature type="transmembrane region" description="Helical" evidence="1">
    <location>
        <begin position="6"/>
        <end position="24"/>
    </location>
</feature>
<accession>A0A173WYI0</accession>
<dbReference type="PANTHER" id="PTHR34978">
    <property type="entry name" value="POSSIBLE SENSOR-TRANSDUCER PROTEIN BLAR"/>
    <property type="match status" value="1"/>
</dbReference>
<dbReference type="InterPro" id="IPR052173">
    <property type="entry name" value="Beta-lactam_resp_regulator"/>
</dbReference>
<dbReference type="AlphaFoldDB" id="A0A173WYI0"/>
<dbReference type="EMBL" id="CYZN01000001">
    <property type="protein sequence ID" value="CUN43148.1"/>
    <property type="molecule type" value="Genomic_DNA"/>
</dbReference>
<dbReference type="RefSeq" id="WP_008703092.1">
    <property type="nucleotide sequence ID" value="NZ_BTHH01000018.1"/>
</dbReference>
<feature type="transmembrane region" description="Helical" evidence="1">
    <location>
        <begin position="36"/>
        <end position="56"/>
    </location>
</feature>
<keyword evidence="1" id="KW-0472">Membrane</keyword>
<name>A0A173WYI0_9FIRM</name>
<proteinExistence type="predicted"/>
<reference evidence="3 4" key="1">
    <citation type="submission" date="2015-09" db="EMBL/GenBank/DDBJ databases">
        <authorList>
            <consortium name="Pathogen Informatics"/>
        </authorList>
    </citation>
    <scope>NUCLEOTIDE SEQUENCE [LARGE SCALE GENOMIC DNA]</scope>
    <source>
        <strain evidence="3 4">2789STDY5834863</strain>
    </source>
</reference>
<protein>
    <submittedName>
        <fullName evidence="3">Antirepressor regulating drug resistance, predicted signal transduction N-terminal membrane component</fullName>
    </submittedName>
</protein>
<dbReference type="Pfam" id="PF05569">
    <property type="entry name" value="Peptidase_M56"/>
    <property type="match status" value="1"/>
</dbReference>
<feature type="transmembrane region" description="Helical" evidence="1">
    <location>
        <begin position="194"/>
        <end position="217"/>
    </location>
</feature>